<dbReference type="GO" id="GO:0020037">
    <property type="term" value="F:heme binding"/>
    <property type="evidence" value="ECO:0007669"/>
    <property type="project" value="InterPro"/>
</dbReference>
<protein>
    <submittedName>
        <fullName evidence="12">1,25-dihydroxyvitamin D(3) 24-hydroxylase, mitochondrial</fullName>
    </submittedName>
</protein>
<keyword evidence="4 9" id="KW-0349">Heme</keyword>
<dbReference type="InterPro" id="IPR002777">
    <property type="entry name" value="PFD_beta-like"/>
</dbReference>
<evidence type="ECO:0000256" key="11">
    <source>
        <dbReference type="SAM" id="Coils"/>
    </source>
</evidence>
<evidence type="ECO:0000256" key="8">
    <source>
        <dbReference type="ARBA" id="ARBA00023033"/>
    </source>
</evidence>
<keyword evidence="11" id="KW-0175">Coiled coil</keyword>
<evidence type="ECO:0000256" key="2">
    <source>
        <dbReference type="ARBA" id="ARBA00008045"/>
    </source>
</evidence>
<dbReference type="GO" id="GO:0071375">
    <property type="term" value="P:cellular response to peptide hormone stimulus"/>
    <property type="evidence" value="ECO:0007669"/>
    <property type="project" value="TreeGrafter"/>
</dbReference>
<comment type="cofactor">
    <cofactor evidence="1 9">
        <name>heme</name>
        <dbReference type="ChEBI" id="CHEBI:30413"/>
    </cofactor>
</comment>
<evidence type="ECO:0000313" key="12">
    <source>
        <dbReference type="EMBL" id="CAH2303336.1"/>
    </source>
</evidence>
<dbReference type="Gene3D" id="1.10.630.10">
    <property type="entry name" value="Cytochrome P450"/>
    <property type="match status" value="1"/>
</dbReference>
<dbReference type="GO" id="GO:0006457">
    <property type="term" value="P:protein folding"/>
    <property type="evidence" value="ECO:0007669"/>
    <property type="project" value="InterPro"/>
</dbReference>
<dbReference type="GO" id="GO:0005506">
    <property type="term" value="F:iron ion binding"/>
    <property type="evidence" value="ECO:0007669"/>
    <property type="project" value="InterPro"/>
</dbReference>
<dbReference type="CDD" id="cd23165">
    <property type="entry name" value="Prefoldin_4"/>
    <property type="match status" value="1"/>
</dbReference>
<dbReference type="SUPFAM" id="SSF48264">
    <property type="entry name" value="Cytochrome P450"/>
    <property type="match status" value="1"/>
</dbReference>
<dbReference type="AlphaFoldDB" id="A0AAD1SKH7"/>
<dbReference type="GO" id="GO:0016272">
    <property type="term" value="C:prefoldin complex"/>
    <property type="evidence" value="ECO:0007669"/>
    <property type="project" value="InterPro"/>
</dbReference>
<organism evidence="12 13">
    <name type="scientific">Pelobates cultripes</name>
    <name type="common">Western spadefoot toad</name>
    <dbReference type="NCBI Taxonomy" id="61616"/>
    <lineage>
        <taxon>Eukaryota</taxon>
        <taxon>Metazoa</taxon>
        <taxon>Chordata</taxon>
        <taxon>Craniata</taxon>
        <taxon>Vertebrata</taxon>
        <taxon>Euteleostomi</taxon>
        <taxon>Amphibia</taxon>
        <taxon>Batrachia</taxon>
        <taxon>Anura</taxon>
        <taxon>Pelobatoidea</taxon>
        <taxon>Pelobatidae</taxon>
        <taxon>Pelobates</taxon>
    </lineage>
</organism>
<keyword evidence="5 9" id="KW-0479">Metal-binding</keyword>
<keyword evidence="13" id="KW-1185">Reference proteome</keyword>
<dbReference type="Pfam" id="PF01920">
    <property type="entry name" value="Prefoldin_2"/>
    <property type="match status" value="1"/>
</dbReference>
<evidence type="ECO:0000256" key="4">
    <source>
        <dbReference type="ARBA" id="ARBA00022617"/>
    </source>
</evidence>
<dbReference type="InterPro" id="IPR002401">
    <property type="entry name" value="Cyt_P450_E_grp-I"/>
</dbReference>
<dbReference type="SUPFAM" id="SSF46579">
    <property type="entry name" value="Prefoldin"/>
    <property type="match status" value="1"/>
</dbReference>
<dbReference type="InterPro" id="IPR017972">
    <property type="entry name" value="Cyt_P450_CS"/>
</dbReference>
<dbReference type="Proteomes" id="UP001295444">
    <property type="component" value="Chromosome 06"/>
</dbReference>
<name>A0AAD1SKH7_PELCU</name>
<feature type="binding site" description="axial binding residue" evidence="9">
    <location>
        <position position="454"/>
    </location>
    <ligand>
        <name>heme</name>
        <dbReference type="ChEBI" id="CHEBI:30413"/>
    </ligand>
    <ligandPart>
        <name>Fe</name>
        <dbReference type="ChEBI" id="CHEBI:18248"/>
    </ligandPart>
</feature>
<dbReference type="PANTHER" id="PTHR24279">
    <property type="entry name" value="CYTOCHROME P450"/>
    <property type="match status" value="1"/>
</dbReference>
<reference evidence="12" key="1">
    <citation type="submission" date="2022-03" db="EMBL/GenBank/DDBJ databases">
        <authorList>
            <person name="Alioto T."/>
            <person name="Alioto T."/>
            <person name="Gomez Garrido J."/>
        </authorList>
    </citation>
    <scope>NUCLEOTIDE SEQUENCE</scope>
</reference>
<evidence type="ECO:0000313" key="13">
    <source>
        <dbReference type="Proteomes" id="UP001295444"/>
    </source>
</evidence>
<evidence type="ECO:0000256" key="1">
    <source>
        <dbReference type="ARBA" id="ARBA00001971"/>
    </source>
</evidence>
<evidence type="ECO:0000256" key="6">
    <source>
        <dbReference type="ARBA" id="ARBA00023002"/>
    </source>
</evidence>
<dbReference type="PRINTS" id="PR00385">
    <property type="entry name" value="P450"/>
</dbReference>
<dbReference type="InterPro" id="IPR001128">
    <property type="entry name" value="Cyt_P450"/>
</dbReference>
<accession>A0AAD1SKH7</accession>
<dbReference type="InterPro" id="IPR036396">
    <property type="entry name" value="Cyt_P450_sf"/>
</dbReference>
<gene>
    <name evidence="12" type="ORF">PECUL_23A042735</name>
</gene>
<dbReference type="PANTHER" id="PTHR24279:SF125">
    <property type="entry name" value="CYTOCHROME P450 FAMILY 24 SUBFAMILY A MEMBER 1"/>
    <property type="match status" value="1"/>
</dbReference>
<sequence>MPQKRNFVSMLLKSRFISVQSSIPLSTVSNLKAAGQNDPHLTCPHSMSALPGPTNWPVLGSFMDILRKGGLQRQHEALAGYHKQFGKIFRMKLGSFDSVHIGAPCLLEALYREESSYPQRLEIKPWKAYRDYRDEAYGLLILEGKDWQRVRSAFQQKLMKPTEVGKLDTKINEVLVDFVQHIDRICNKDGRIDDLYCELNKWSLESICLVLYEKRFGFLQPNLGEEALNFITAIKTMMSTFGLMMVTPVEFHRSLNTKIWKDHTHAWDNLFKTAKCHIDHRLTKLSTKDTEDFLCKIYKDSKLSKKEMYATITEMLIGAVETTANSLSWAIFNISRNPDIQKKLYEEIERVLPPGQVPSAEDIRNMPYLKACLKESMRITPSVPFTTRTLDKETILGEYMLPKGTVLTINSHVLGSNEECFDEWTQFKPERWLQEKNTINPFAYIPFGIGKRMCIGRRLAELQLQLTLCWLIRRYDIVATDSDPVDTIHSGTLKPSRDLPVAFHRRTSKAAEDVNVTLEDQQKINIFARNTSRVTELKDEIEVKKKQLQNLEDACEDLMMLDDGLLIPYQIGDVFISHSQEETQEMLEAAKGEERALEEEMEALQSRVTSIHQLLGDLKVQLYAKFGNNINLEADES</sequence>
<dbReference type="PRINTS" id="PR00463">
    <property type="entry name" value="EP450I"/>
</dbReference>
<dbReference type="GO" id="GO:0008203">
    <property type="term" value="P:cholesterol metabolic process"/>
    <property type="evidence" value="ECO:0007669"/>
    <property type="project" value="TreeGrafter"/>
</dbReference>
<keyword evidence="7 9" id="KW-0408">Iron</keyword>
<dbReference type="GO" id="GO:0005743">
    <property type="term" value="C:mitochondrial inner membrane"/>
    <property type="evidence" value="ECO:0007669"/>
    <property type="project" value="TreeGrafter"/>
</dbReference>
<dbReference type="InterPro" id="IPR050479">
    <property type="entry name" value="CYP11_CYP27_families"/>
</dbReference>
<evidence type="ECO:0000256" key="7">
    <source>
        <dbReference type="ARBA" id="ARBA00023004"/>
    </source>
</evidence>
<dbReference type="GO" id="GO:0016705">
    <property type="term" value="F:oxidoreductase activity, acting on paired donors, with incorporation or reduction of molecular oxygen"/>
    <property type="evidence" value="ECO:0007669"/>
    <property type="project" value="InterPro"/>
</dbReference>
<dbReference type="FunFam" id="1.10.630.10:FF:000006">
    <property type="entry name" value="Cytochrome P450 302a1, mitochondrial"/>
    <property type="match status" value="1"/>
</dbReference>
<dbReference type="CDD" id="cd20645">
    <property type="entry name" value="CYP24A1"/>
    <property type="match status" value="1"/>
</dbReference>
<keyword evidence="8 10" id="KW-0503">Monooxygenase</keyword>
<evidence type="ECO:0000256" key="9">
    <source>
        <dbReference type="PIRSR" id="PIRSR602401-1"/>
    </source>
</evidence>
<evidence type="ECO:0000256" key="10">
    <source>
        <dbReference type="RuleBase" id="RU000461"/>
    </source>
</evidence>
<feature type="coiled-coil region" evidence="11">
    <location>
        <begin position="534"/>
        <end position="607"/>
    </location>
</feature>
<evidence type="ECO:0000256" key="5">
    <source>
        <dbReference type="ARBA" id="ARBA00022723"/>
    </source>
</evidence>
<dbReference type="GO" id="GO:0004497">
    <property type="term" value="F:monooxygenase activity"/>
    <property type="evidence" value="ECO:0007669"/>
    <property type="project" value="UniProtKB-KW"/>
</dbReference>
<dbReference type="EMBL" id="OW240917">
    <property type="protein sequence ID" value="CAH2303336.1"/>
    <property type="molecule type" value="Genomic_DNA"/>
</dbReference>
<dbReference type="GO" id="GO:0042359">
    <property type="term" value="P:vitamin D metabolic process"/>
    <property type="evidence" value="ECO:0007669"/>
    <property type="project" value="UniProtKB-ARBA"/>
</dbReference>
<keyword evidence="6 10" id="KW-0560">Oxidoreductase</keyword>
<comment type="similarity">
    <text evidence="3 10">Belongs to the cytochrome P450 family.</text>
</comment>
<dbReference type="Pfam" id="PF00067">
    <property type="entry name" value="p450"/>
    <property type="match status" value="1"/>
</dbReference>
<dbReference type="GO" id="GO:0051082">
    <property type="term" value="F:unfolded protein binding"/>
    <property type="evidence" value="ECO:0007669"/>
    <property type="project" value="InterPro"/>
</dbReference>
<proteinExistence type="inferred from homology"/>
<evidence type="ECO:0000256" key="3">
    <source>
        <dbReference type="ARBA" id="ARBA00010617"/>
    </source>
</evidence>
<dbReference type="GO" id="GO:0034650">
    <property type="term" value="P:cortisol metabolic process"/>
    <property type="evidence" value="ECO:0007669"/>
    <property type="project" value="TreeGrafter"/>
</dbReference>
<dbReference type="GO" id="GO:0006700">
    <property type="term" value="P:C21-steroid hormone biosynthetic process"/>
    <property type="evidence" value="ECO:0007669"/>
    <property type="project" value="TreeGrafter"/>
</dbReference>
<dbReference type="PROSITE" id="PS00086">
    <property type="entry name" value="CYTOCHROME_P450"/>
    <property type="match status" value="1"/>
</dbReference>
<comment type="similarity">
    <text evidence="2">Belongs to the prefoldin subunit beta family.</text>
</comment>
<dbReference type="GO" id="GO:0006704">
    <property type="term" value="P:glucocorticoid biosynthetic process"/>
    <property type="evidence" value="ECO:0007669"/>
    <property type="project" value="TreeGrafter"/>
</dbReference>